<sequence>MTRLSAITSLYRVAWGEQRRLLVTYLALLAGDVLTTGLFGLALRALIEGALHRDLRVALGATVVAALCWTTSAVGSWARTNMVYLLAEAVSVELDTRILGMVGRLDTVEHLENPEYVDRVALLRGGGDLLAHYAWGLLDVVATLLRLAIVLTLLAVVAPPMLALALLLGPVLWLQRRGQQRISHSLLATAEGTRLADHLYSLLTEPAAGMEIRIAGAGEALQERARLTRTSLIRQQEHARWAAAGLALAGWTLFVLGYAVALLFIMDSVSSGRAEPGDVLLVITLTMNLRAQAEGTIATLQRTGEGLHFLDAYLWLNARAAGTASSGRAAVPDRLDAGITLRGVSFSYPGTELPVLRDIDLHVPAGSTLAIVGEHGAGKSTLVKLLCKLYEPTGGTIAVDGVPLADLPAEQWRSRTTASFQDYARFAFLLRESVGVGDLSALDDLARIGRAVAHGDAELIVEQLPSGLETQLGGLFDGLELSGGQWQRVALSRAFMRPTPLLFALDEPTASLDARSEYTVYQRQLEFAKRHARASGTVTVMISHRFSTVRTADHIVVLSDGRIVERGSHEELMTLGGNYAELYTLQADGYKPSPSQAPARRRDAVSVTPQAGPHDPGHRPSTDPS</sequence>
<dbReference type="InterPro" id="IPR036640">
    <property type="entry name" value="ABC1_TM_sf"/>
</dbReference>
<feature type="domain" description="ABC transporter" evidence="9">
    <location>
        <begin position="339"/>
        <end position="585"/>
    </location>
</feature>
<dbReference type="PANTHER" id="PTHR43394:SF1">
    <property type="entry name" value="ATP-BINDING CASSETTE SUB-FAMILY B MEMBER 10, MITOCHONDRIAL"/>
    <property type="match status" value="1"/>
</dbReference>
<dbReference type="SUPFAM" id="SSF90123">
    <property type="entry name" value="ABC transporter transmembrane region"/>
    <property type="match status" value="1"/>
</dbReference>
<feature type="compositionally biased region" description="Basic and acidic residues" evidence="7">
    <location>
        <begin position="615"/>
        <end position="625"/>
    </location>
</feature>
<evidence type="ECO:0000259" key="9">
    <source>
        <dbReference type="PROSITE" id="PS50893"/>
    </source>
</evidence>
<keyword evidence="4 11" id="KW-0067">ATP-binding</keyword>
<dbReference type="AlphaFoldDB" id="A0A7W7VXV7"/>
<proteinExistence type="predicted"/>
<dbReference type="PROSITE" id="PS00211">
    <property type="entry name" value="ABC_TRANSPORTER_1"/>
    <property type="match status" value="1"/>
</dbReference>
<dbReference type="Gene3D" id="3.40.50.300">
    <property type="entry name" value="P-loop containing nucleotide triphosphate hydrolases"/>
    <property type="match status" value="1"/>
</dbReference>
<gene>
    <name evidence="11" type="ORF">FHR34_005904</name>
</gene>
<feature type="transmembrane region" description="Helical" evidence="8">
    <location>
        <begin position="147"/>
        <end position="174"/>
    </location>
</feature>
<dbReference type="Gene3D" id="1.20.1560.10">
    <property type="entry name" value="ABC transporter type 1, transmembrane domain"/>
    <property type="match status" value="1"/>
</dbReference>
<evidence type="ECO:0000313" key="11">
    <source>
        <dbReference type="EMBL" id="MBB4926911.1"/>
    </source>
</evidence>
<name>A0A7W7VXV7_KITKI</name>
<evidence type="ECO:0000313" key="12">
    <source>
        <dbReference type="Proteomes" id="UP000540506"/>
    </source>
</evidence>
<dbReference type="InterPro" id="IPR003593">
    <property type="entry name" value="AAA+_ATPase"/>
</dbReference>
<evidence type="ECO:0000256" key="2">
    <source>
        <dbReference type="ARBA" id="ARBA00022692"/>
    </source>
</evidence>
<dbReference type="GO" id="GO:0005524">
    <property type="term" value="F:ATP binding"/>
    <property type="evidence" value="ECO:0007669"/>
    <property type="project" value="UniProtKB-KW"/>
</dbReference>
<dbReference type="InterPro" id="IPR027417">
    <property type="entry name" value="P-loop_NTPase"/>
</dbReference>
<dbReference type="InterPro" id="IPR003439">
    <property type="entry name" value="ABC_transporter-like_ATP-bd"/>
</dbReference>
<dbReference type="GO" id="GO:0015421">
    <property type="term" value="F:ABC-type oligopeptide transporter activity"/>
    <property type="evidence" value="ECO:0007669"/>
    <property type="project" value="TreeGrafter"/>
</dbReference>
<dbReference type="Proteomes" id="UP000540506">
    <property type="component" value="Unassembled WGS sequence"/>
</dbReference>
<evidence type="ECO:0000256" key="3">
    <source>
        <dbReference type="ARBA" id="ARBA00022741"/>
    </source>
</evidence>
<dbReference type="SUPFAM" id="SSF52540">
    <property type="entry name" value="P-loop containing nucleoside triphosphate hydrolases"/>
    <property type="match status" value="1"/>
</dbReference>
<feature type="region of interest" description="Disordered" evidence="7">
    <location>
        <begin position="588"/>
        <end position="625"/>
    </location>
</feature>
<evidence type="ECO:0000256" key="7">
    <source>
        <dbReference type="SAM" id="MobiDB-lite"/>
    </source>
</evidence>
<evidence type="ECO:0000256" key="1">
    <source>
        <dbReference type="ARBA" id="ARBA00004651"/>
    </source>
</evidence>
<keyword evidence="6 8" id="KW-0472">Membrane</keyword>
<dbReference type="InterPro" id="IPR017871">
    <property type="entry name" value="ABC_transporter-like_CS"/>
</dbReference>
<dbReference type="GO" id="GO:0016887">
    <property type="term" value="F:ATP hydrolysis activity"/>
    <property type="evidence" value="ECO:0007669"/>
    <property type="project" value="InterPro"/>
</dbReference>
<dbReference type="PANTHER" id="PTHR43394">
    <property type="entry name" value="ATP-DEPENDENT PERMEASE MDL1, MITOCHONDRIAL"/>
    <property type="match status" value="1"/>
</dbReference>
<dbReference type="GO" id="GO:0005886">
    <property type="term" value="C:plasma membrane"/>
    <property type="evidence" value="ECO:0007669"/>
    <property type="project" value="UniProtKB-SubCell"/>
</dbReference>
<dbReference type="PROSITE" id="PS50929">
    <property type="entry name" value="ABC_TM1F"/>
    <property type="match status" value="1"/>
</dbReference>
<feature type="transmembrane region" description="Helical" evidence="8">
    <location>
        <begin position="55"/>
        <end position="78"/>
    </location>
</feature>
<protein>
    <submittedName>
        <fullName evidence="11">ATP-binding cassette subfamily B protein</fullName>
    </submittedName>
</protein>
<feature type="domain" description="ABC transmembrane type-1" evidence="10">
    <location>
        <begin position="26"/>
        <end position="289"/>
    </location>
</feature>
<dbReference type="PROSITE" id="PS50893">
    <property type="entry name" value="ABC_TRANSPORTER_2"/>
    <property type="match status" value="1"/>
</dbReference>
<dbReference type="SMART" id="SM00382">
    <property type="entry name" value="AAA"/>
    <property type="match status" value="1"/>
</dbReference>
<accession>A0A7W7VXV7</accession>
<evidence type="ECO:0000256" key="5">
    <source>
        <dbReference type="ARBA" id="ARBA00022989"/>
    </source>
</evidence>
<dbReference type="InterPro" id="IPR039421">
    <property type="entry name" value="Type_1_exporter"/>
</dbReference>
<evidence type="ECO:0000256" key="8">
    <source>
        <dbReference type="SAM" id="Phobius"/>
    </source>
</evidence>
<feature type="transmembrane region" description="Helical" evidence="8">
    <location>
        <begin position="22"/>
        <end position="43"/>
    </location>
</feature>
<keyword evidence="3" id="KW-0547">Nucleotide-binding</keyword>
<dbReference type="RefSeq" id="WP_184940667.1">
    <property type="nucleotide sequence ID" value="NZ_JACHJV010000001.1"/>
</dbReference>
<organism evidence="11 12">
    <name type="scientific">Kitasatospora kifunensis</name>
    <name type="common">Streptomyces kifunensis</name>
    <dbReference type="NCBI Taxonomy" id="58351"/>
    <lineage>
        <taxon>Bacteria</taxon>
        <taxon>Bacillati</taxon>
        <taxon>Actinomycetota</taxon>
        <taxon>Actinomycetes</taxon>
        <taxon>Kitasatosporales</taxon>
        <taxon>Streptomycetaceae</taxon>
        <taxon>Kitasatospora</taxon>
    </lineage>
</organism>
<feature type="transmembrane region" description="Helical" evidence="8">
    <location>
        <begin position="241"/>
        <end position="266"/>
    </location>
</feature>
<comment type="caution">
    <text evidence="11">The sequence shown here is derived from an EMBL/GenBank/DDBJ whole genome shotgun (WGS) entry which is preliminary data.</text>
</comment>
<keyword evidence="5 8" id="KW-1133">Transmembrane helix</keyword>
<evidence type="ECO:0000256" key="6">
    <source>
        <dbReference type="ARBA" id="ARBA00023136"/>
    </source>
</evidence>
<reference evidence="11 12" key="1">
    <citation type="submission" date="2020-08" db="EMBL/GenBank/DDBJ databases">
        <title>Sequencing the genomes of 1000 actinobacteria strains.</title>
        <authorList>
            <person name="Klenk H.-P."/>
        </authorList>
    </citation>
    <scope>NUCLEOTIDE SEQUENCE [LARGE SCALE GENOMIC DNA]</scope>
    <source>
        <strain evidence="11 12">DSM 41654</strain>
    </source>
</reference>
<evidence type="ECO:0000259" key="10">
    <source>
        <dbReference type="PROSITE" id="PS50929"/>
    </source>
</evidence>
<dbReference type="InterPro" id="IPR011527">
    <property type="entry name" value="ABC1_TM_dom"/>
</dbReference>
<keyword evidence="2 8" id="KW-0812">Transmembrane</keyword>
<keyword evidence="12" id="KW-1185">Reference proteome</keyword>
<dbReference type="Pfam" id="PF00005">
    <property type="entry name" value="ABC_tran"/>
    <property type="match status" value="1"/>
</dbReference>
<evidence type="ECO:0000256" key="4">
    <source>
        <dbReference type="ARBA" id="ARBA00022840"/>
    </source>
</evidence>
<dbReference type="EMBL" id="JACHJV010000001">
    <property type="protein sequence ID" value="MBB4926911.1"/>
    <property type="molecule type" value="Genomic_DNA"/>
</dbReference>
<comment type="subcellular location">
    <subcellularLocation>
        <location evidence="1">Cell membrane</location>
        <topology evidence="1">Multi-pass membrane protein</topology>
    </subcellularLocation>
</comment>